<sequence>MLSFLLIYFVYKYFRDLARKYKVKKVWKYSLTGVVSYFGFQFLFIFAWAIIALVIDPNYDFENDRSMNSGVGFLALLFSMLMLYLLHKYLEKRLKHQQITSSVNEIDEIGLNFNNE</sequence>
<protein>
    <submittedName>
        <fullName evidence="2">Uncharacterized protein</fullName>
    </submittedName>
</protein>
<reference evidence="3" key="1">
    <citation type="journal article" date="2019" name="Int. J. Syst. Evol. Microbiol.">
        <title>The Global Catalogue of Microorganisms (GCM) 10K type strain sequencing project: providing services to taxonomists for standard genome sequencing and annotation.</title>
        <authorList>
            <consortium name="The Broad Institute Genomics Platform"/>
            <consortium name="The Broad Institute Genome Sequencing Center for Infectious Disease"/>
            <person name="Wu L."/>
            <person name="Ma J."/>
        </authorList>
    </citation>
    <scope>NUCLEOTIDE SEQUENCE [LARGE SCALE GENOMIC DNA]</scope>
    <source>
        <strain evidence="3">CGMCC 1.7656</strain>
    </source>
</reference>
<evidence type="ECO:0000313" key="3">
    <source>
        <dbReference type="Proteomes" id="UP000620064"/>
    </source>
</evidence>
<feature type="transmembrane region" description="Helical" evidence="1">
    <location>
        <begin position="67"/>
        <end position="86"/>
    </location>
</feature>
<name>A0ABQ2NKQ5_9FLAO</name>
<keyword evidence="1" id="KW-0472">Membrane</keyword>
<keyword evidence="3" id="KW-1185">Reference proteome</keyword>
<proteinExistence type="predicted"/>
<accession>A0ABQ2NKQ5</accession>
<evidence type="ECO:0000256" key="1">
    <source>
        <dbReference type="SAM" id="Phobius"/>
    </source>
</evidence>
<dbReference type="RefSeq" id="WP_188617754.1">
    <property type="nucleotide sequence ID" value="NZ_BMLV01000003.1"/>
</dbReference>
<gene>
    <name evidence="2" type="ORF">GCM10010992_17780</name>
</gene>
<feature type="transmembrane region" description="Helical" evidence="1">
    <location>
        <begin position="29"/>
        <end position="55"/>
    </location>
</feature>
<comment type="caution">
    <text evidence="2">The sequence shown here is derived from an EMBL/GenBank/DDBJ whole genome shotgun (WGS) entry which is preliminary data.</text>
</comment>
<keyword evidence="1" id="KW-0812">Transmembrane</keyword>
<evidence type="ECO:0000313" key="2">
    <source>
        <dbReference type="EMBL" id="GGP04617.1"/>
    </source>
</evidence>
<keyword evidence="1" id="KW-1133">Transmembrane helix</keyword>
<dbReference type="Proteomes" id="UP000620064">
    <property type="component" value="Unassembled WGS sequence"/>
</dbReference>
<dbReference type="EMBL" id="BMLV01000003">
    <property type="protein sequence ID" value="GGP04617.1"/>
    <property type="molecule type" value="Genomic_DNA"/>
</dbReference>
<organism evidence="2 3">
    <name type="scientific">Cloacibacterium rupense</name>
    <dbReference type="NCBI Taxonomy" id="517423"/>
    <lineage>
        <taxon>Bacteria</taxon>
        <taxon>Pseudomonadati</taxon>
        <taxon>Bacteroidota</taxon>
        <taxon>Flavobacteriia</taxon>
        <taxon>Flavobacteriales</taxon>
        <taxon>Weeksellaceae</taxon>
    </lineage>
</organism>